<name>A0A437KLM9_9FLAO</name>
<evidence type="ECO:0000256" key="2">
    <source>
        <dbReference type="ARBA" id="ARBA00023125"/>
    </source>
</evidence>
<gene>
    <name evidence="5" type="ORF">EOD40_16370</name>
</gene>
<dbReference type="SMART" id="SM00345">
    <property type="entry name" value="HTH_GNTR"/>
    <property type="match status" value="1"/>
</dbReference>
<evidence type="ECO:0000313" key="5">
    <source>
        <dbReference type="EMBL" id="RVT71991.1"/>
    </source>
</evidence>
<dbReference type="Gene3D" id="3.40.50.2300">
    <property type="match status" value="2"/>
</dbReference>
<dbReference type="Proteomes" id="UP000285211">
    <property type="component" value="Unassembled WGS sequence"/>
</dbReference>
<dbReference type="InterPro" id="IPR028082">
    <property type="entry name" value="Peripla_BP_I"/>
</dbReference>
<feature type="domain" description="HTH gntR-type" evidence="4">
    <location>
        <begin position="19"/>
        <end position="87"/>
    </location>
</feature>
<dbReference type="AlphaFoldDB" id="A0A437KLM9"/>
<dbReference type="Pfam" id="PF00392">
    <property type="entry name" value="GntR"/>
    <property type="match status" value="1"/>
</dbReference>
<dbReference type="GO" id="GO:0003700">
    <property type="term" value="F:DNA-binding transcription factor activity"/>
    <property type="evidence" value="ECO:0007669"/>
    <property type="project" value="InterPro"/>
</dbReference>
<dbReference type="PANTHER" id="PTHR38445">
    <property type="entry name" value="HTH-TYPE TRANSCRIPTIONAL REPRESSOR YTRA"/>
    <property type="match status" value="1"/>
</dbReference>
<proteinExistence type="predicted"/>
<dbReference type="RefSeq" id="WP_128197370.1">
    <property type="nucleotide sequence ID" value="NZ_SACJ01000014.1"/>
</dbReference>
<dbReference type="SUPFAM" id="SSF53822">
    <property type="entry name" value="Periplasmic binding protein-like I"/>
    <property type="match status" value="1"/>
</dbReference>
<dbReference type="CDD" id="cd07377">
    <property type="entry name" value="WHTH_GntR"/>
    <property type="match status" value="1"/>
</dbReference>
<dbReference type="InterPro" id="IPR036390">
    <property type="entry name" value="WH_DNA-bd_sf"/>
</dbReference>
<evidence type="ECO:0000313" key="6">
    <source>
        <dbReference type="Proteomes" id="UP000285211"/>
    </source>
</evidence>
<protein>
    <submittedName>
        <fullName evidence="5">GntR family transcriptional regulator</fullName>
    </submittedName>
</protein>
<keyword evidence="3" id="KW-0804">Transcription</keyword>
<keyword evidence="6" id="KW-1185">Reference proteome</keyword>
<dbReference type="GO" id="GO:0003677">
    <property type="term" value="F:DNA binding"/>
    <property type="evidence" value="ECO:0007669"/>
    <property type="project" value="UniProtKB-KW"/>
</dbReference>
<dbReference type="PROSITE" id="PS50949">
    <property type="entry name" value="HTH_GNTR"/>
    <property type="match status" value="1"/>
</dbReference>
<dbReference type="InterPro" id="IPR000524">
    <property type="entry name" value="Tscrpt_reg_HTH_GntR"/>
</dbReference>
<dbReference type="SUPFAM" id="SSF46785">
    <property type="entry name" value="Winged helix' DNA-binding domain"/>
    <property type="match status" value="1"/>
</dbReference>
<evidence type="ECO:0000256" key="3">
    <source>
        <dbReference type="ARBA" id="ARBA00023163"/>
    </source>
</evidence>
<evidence type="ECO:0000256" key="1">
    <source>
        <dbReference type="ARBA" id="ARBA00023015"/>
    </source>
</evidence>
<dbReference type="OrthoDB" id="742238at2"/>
<reference evidence="5 6" key="1">
    <citation type="submission" date="2019-01" db="EMBL/GenBank/DDBJ databases">
        <authorList>
            <person name="Chen W.-M."/>
        </authorList>
    </citation>
    <scope>NUCLEOTIDE SEQUENCE [LARGE SCALE GENOMIC DNA]</scope>
    <source>
        <strain evidence="5 6">BBQ-12</strain>
    </source>
</reference>
<dbReference type="InterPro" id="IPR036388">
    <property type="entry name" value="WH-like_DNA-bd_sf"/>
</dbReference>
<evidence type="ECO:0000259" key="4">
    <source>
        <dbReference type="PROSITE" id="PS50949"/>
    </source>
</evidence>
<accession>A0A437KLM9</accession>
<comment type="caution">
    <text evidence="5">The sequence shown here is derived from an EMBL/GenBank/DDBJ whole genome shotgun (WGS) entry which is preliminary data.</text>
</comment>
<dbReference type="Gene3D" id="1.10.10.10">
    <property type="entry name" value="Winged helix-like DNA-binding domain superfamily/Winged helix DNA-binding domain"/>
    <property type="match status" value="1"/>
</dbReference>
<dbReference type="PANTHER" id="PTHR38445:SF10">
    <property type="entry name" value="GNTR-FAMILY TRANSCRIPTIONAL REGULATOR"/>
    <property type="match status" value="1"/>
</dbReference>
<sequence>MRNYNSFKDILSISDYSRVRKHRQIINSVLSATTIGSLKLNDKLPSVNELAIDCNISRDTVVRAYTFLKENDIIDSIPGKGYYIKSITNKYKPKVFLLLNSLSPQMKKIYDAFAEALQDRANIDVYIYQNDYNQFKNHILDNNTKEYTHYVLATNFEDKDYIDFIKNEVAVDKLILLEGNSEQLGDEIACVYQNLESDFFQVLEELECYFRKYKGIKLVLPKNNKIPNEIRDSLAKFCHQYHYKFRIVEDLNNEKLERNTVYVNFDNDESLVNLIKKINCTDFVLGKDIGLLSYDDNPLKELLAGGITVISHVFEKIGYQLADTILNNESEQLLEPLNVIIRKSL</sequence>
<dbReference type="EMBL" id="SACJ01000014">
    <property type="protein sequence ID" value="RVT71991.1"/>
    <property type="molecule type" value="Genomic_DNA"/>
</dbReference>
<organism evidence="5 6">
    <name type="scientific">Flavobacterium sufflavum</name>
    <dbReference type="NCBI Taxonomy" id="1921138"/>
    <lineage>
        <taxon>Bacteria</taxon>
        <taxon>Pseudomonadati</taxon>
        <taxon>Bacteroidota</taxon>
        <taxon>Flavobacteriia</taxon>
        <taxon>Flavobacteriales</taxon>
        <taxon>Flavobacteriaceae</taxon>
        <taxon>Flavobacterium</taxon>
    </lineage>
</organism>
<keyword evidence="1" id="KW-0805">Transcription regulation</keyword>
<keyword evidence="2" id="KW-0238">DNA-binding</keyword>